<protein>
    <submittedName>
        <fullName evidence="1">Uncharacterized protein</fullName>
    </submittedName>
</protein>
<name>A0AAJ4MZJ1_AGRTU</name>
<dbReference type="EMBL" id="CP049216">
    <property type="protein sequence ID" value="QTG12369.1"/>
    <property type="molecule type" value="Genomic_DNA"/>
</dbReference>
<evidence type="ECO:0000313" key="1">
    <source>
        <dbReference type="EMBL" id="QTG12369.1"/>
    </source>
</evidence>
<accession>A0AAJ4MZJ1</accession>
<organism evidence="1 2">
    <name type="scientific">Agrobacterium tumefaciens</name>
    <dbReference type="NCBI Taxonomy" id="358"/>
    <lineage>
        <taxon>Bacteria</taxon>
        <taxon>Pseudomonadati</taxon>
        <taxon>Pseudomonadota</taxon>
        <taxon>Alphaproteobacteria</taxon>
        <taxon>Hyphomicrobiales</taxon>
        <taxon>Rhizobiaceae</taxon>
        <taxon>Rhizobium/Agrobacterium group</taxon>
        <taxon>Agrobacterium</taxon>
        <taxon>Agrobacterium tumefaciens complex</taxon>
    </lineage>
</organism>
<reference evidence="1" key="1">
    <citation type="submission" date="2020-02" db="EMBL/GenBank/DDBJ databases">
        <title>Unexpected conservation and global transmission of agrobacterial virulence plasmids.</title>
        <authorList>
            <person name="Weisberg A.J."/>
            <person name="Davis E.W. II"/>
            <person name="Tabima J.R."/>
            <person name="Belcher M.S."/>
            <person name="Miller M."/>
            <person name="Kuo C.-H."/>
            <person name="Loper J.E."/>
            <person name="Grunwald N.J."/>
            <person name="Putnam M.L."/>
            <person name="Chang J.H."/>
        </authorList>
    </citation>
    <scope>NUCLEOTIDE SEQUENCE</scope>
    <source>
        <strain evidence="1">Q15/94</strain>
    </source>
</reference>
<dbReference type="Proteomes" id="UP000663946">
    <property type="component" value="Chromosome 1"/>
</dbReference>
<gene>
    <name evidence="1" type="ORF">G6M86_03535</name>
</gene>
<evidence type="ECO:0000313" key="2">
    <source>
        <dbReference type="Proteomes" id="UP000663946"/>
    </source>
</evidence>
<proteinExistence type="predicted"/>
<dbReference type="RefSeq" id="WP_333721839.1">
    <property type="nucleotide sequence ID" value="NZ_CP049216.1"/>
</dbReference>
<sequence>MYRVKMTQALDFVKVRDGQIDYWHDDDTKGEWGEGCAEGRKRAGDLVGFMQNQNDPSLLNRVGKAIVGSGKYGAVETGFFQEIGNNLI</sequence>
<dbReference type="AlphaFoldDB" id="A0AAJ4MZJ1"/>